<dbReference type="AlphaFoldDB" id="A0A1L7D2L5"/>
<protein>
    <recommendedName>
        <fullName evidence="4">DoxX family protein</fullName>
    </recommendedName>
</protein>
<evidence type="ECO:0000313" key="2">
    <source>
        <dbReference type="EMBL" id="APT92335.1"/>
    </source>
</evidence>
<reference evidence="2 3" key="1">
    <citation type="submission" date="2014-08" db="EMBL/GenBank/DDBJ databases">
        <title>Complete genome sequence of Corynebacterium phocae M408/89/1(T)(=DSM 44612(T)), isolated from the common seal (Phoca vitulina).</title>
        <authorList>
            <person name="Ruckert C."/>
            <person name="Albersmeier A."/>
            <person name="Winkler A."/>
            <person name="Kalinowski J."/>
        </authorList>
    </citation>
    <scope>NUCLEOTIDE SEQUENCE [LARGE SCALE GENOMIC DNA]</scope>
    <source>
        <strain evidence="2 3">M408/89/1</strain>
    </source>
</reference>
<evidence type="ECO:0000256" key="1">
    <source>
        <dbReference type="SAM" id="SignalP"/>
    </source>
</evidence>
<evidence type="ECO:0008006" key="4">
    <source>
        <dbReference type="Google" id="ProtNLM"/>
    </source>
</evidence>
<dbReference type="PANTHER" id="PTHR36974">
    <property type="entry name" value="MEMBRANE PROTEIN-RELATED"/>
    <property type="match status" value="1"/>
</dbReference>
<accession>A0A1L7D2L5</accession>
<dbReference type="KEGG" id="cpho:CPHO_04890"/>
<gene>
    <name evidence="2" type="ORF">CPHO_04890</name>
</gene>
<feature type="signal peptide" evidence="1">
    <location>
        <begin position="1"/>
        <end position="20"/>
    </location>
</feature>
<dbReference type="OrthoDB" id="3267646at2"/>
<evidence type="ECO:0000313" key="3">
    <source>
        <dbReference type="Proteomes" id="UP000185491"/>
    </source>
</evidence>
<dbReference type="EMBL" id="CP009249">
    <property type="protein sequence ID" value="APT92335.1"/>
    <property type="molecule type" value="Genomic_DNA"/>
</dbReference>
<keyword evidence="3" id="KW-1185">Reference proteome</keyword>
<sequence length="114" mass="12299">MKSRYVLACALAAMGALHFAKPDPFESIVPPQLPGGPRLYNFASGAWELATAGLLARENTAAAGGVSACALFLAVWPANIYHAIKDWPKAWGYHLLRQPAQLWLISLAARIART</sequence>
<name>A0A1L7D2L5_9CORY</name>
<proteinExistence type="predicted"/>
<dbReference type="RefSeq" id="WP_075733692.1">
    <property type="nucleotide sequence ID" value="NZ_CP009249.1"/>
</dbReference>
<dbReference type="PANTHER" id="PTHR36974:SF1">
    <property type="entry name" value="DOXX FAMILY MEMBRANE PROTEIN"/>
    <property type="match status" value="1"/>
</dbReference>
<dbReference type="STRING" id="161895.CPHO_04890"/>
<feature type="chain" id="PRO_5038883303" description="DoxX family protein" evidence="1">
    <location>
        <begin position="21"/>
        <end position="114"/>
    </location>
</feature>
<dbReference type="Proteomes" id="UP000185491">
    <property type="component" value="Chromosome"/>
</dbReference>
<keyword evidence="1" id="KW-0732">Signal</keyword>
<organism evidence="2 3">
    <name type="scientific">Corynebacterium phocae</name>
    <dbReference type="NCBI Taxonomy" id="161895"/>
    <lineage>
        <taxon>Bacteria</taxon>
        <taxon>Bacillati</taxon>
        <taxon>Actinomycetota</taxon>
        <taxon>Actinomycetes</taxon>
        <taxon>Mycobacteriales</taxon>
        <taxon>Corynebacteriaceae</taxon>
        <taxon>Corynebacterium</taxon>
    </lineage>
</organism>